<dbReference type="SUPFAM" id="SSF47240">
    <property type="entry name" value="Ferritin-like"/>
    <property type="match status" value="1"/>
</dbReference>
<evidence type="ECO:0000313" key="1">
    <source>
        <dbReference type="EMBL" id="SFE07210.1"/>
    </source>
</evidence>
<reference evidence="2" key="1">
    <citation type="submission" date="2016-10" db="EMBL/GenBank/DDBJ databases">
        <authorList>
            <person name="Varghese N."/>
            <person name="Submissions S."/>
        </authorList>
    </citation>
    <scope>NUCLEOTIDE SEQUENCE [LARGE SCALE GENOMIC DNA]</scope>
    <source>
        <strain evidence="2">ATCC 25963</strain>
    </source>
</reference>
<dbReference type="RefSeq" id="WP_096331257.1">
    <property type="nucleotide sequence ID" value="NZ_FOMX01000008.1"/>
</dbReference>
<dbReference type="OrthoDB" id="5500270at2"/>
<gene>
    <name evidence="1" type="ORF">SAMN02745121_02889</name>
</gene>
<evidence type="ECO:0000313" key="2">
    <source>
        <dbReference type="Proteomes" id="UP000199400"/>
    </source>
</evidence>
<proteinExistence type="predicted"/>
<protein>
    <recommendedName>
        <fullName evidence="3">Ferritin-like domain-containing protein</fullName>
    </recommendedName>
</protein>
<dbReference type="Proteomes" id="UP000199400">
    <property type="component" value="Unassembled WGS sequence"/>
</dbReference>
<dbReference type="STRING" id="54.SAMN02745121_02889"/>
<dbReference type="CDD" id="cd00657">
    <property type="entry name" value="Ferritin_like"/>
    <property type="match status" value="1"/>
</dbReference>
<organism evidence="1 2">
    <name type="scientific">Nannocystis exedens</name>
    <dbReference type="NCBI Taxonomy" id="54"/>
    <lineage>
        <taxon>Bacteria</taxon>
        <taxon>Pseudomonadati</taxon>
        <taxon>Myxococcota</taxon>
        <taxon>Polyangia</taxon>
        <taxon>Nannocystales</taxon>
        <taxon>Nannocystaceae</taxon>
        <taxon>Nannocystis</taxon>
    </lineage>
</organism>
<sequence>MSDDRESVHSLPTARVLREWATRSGLEYGSGALAHHFTLWLMQLGASPDLLRAGLDVVEDELRHAESCRALLAGFDAPPLPLLRQETLQLPRRADVPLGRDVLRACIQSFCLDETTAVRMFQAMRRGCRVPAVRELIDEFLADEVRHREFGWVTLEWLVRGPLASELRPHVEAEFSALVAGRRDYFGDAAAIAAAPLPRPEERAWGLLARGDYVDVFAQTVERDIVPRLSRLGLELR</sequence>
<dbReference type="EMBL" id="FOMX01000008">
    <property type="protein sequence ID" value="SFE07210.1"/>
    <property type="molecule type" value="Genomic_DNA"/>
</dbReference>
<name>A0A1I1XNV8_9BACT</name>
<keyword evidence="2" id="KW-1185">Reference proteome</keyword>
<dbReference type="InterPro" id="IPR009078">
    <property type="entry name" value="Ferritin-like_SF"/>
</dbReference>
<evidence type="ECO:0008006" key="3">
    <source>
        <dbReference type="Google" id="ProtNLM"/>
    </source>
</evidence>
<dbReference type="AlphaFoldDB" id="A0A1I1XNV8"/>
<accession>A0A1I1XNV8</accession>